<dbReference type="InterPro" id="IPR052730">
    <property type="entry name" value="Sugar_ABC_transporter"/>
</dbReference>
<feature type="transmembrane region" description="Helical" evidence="5">
    <location>
        <begin position="199"/>
        <end position="225"/>
    </location>
</feature>
<evidence type="ECO:0000256" key="3">
    <source>
        <dbReference type="ARBA" id="ARBA00022989"/>
    </source>
</evidence>
<evidence type="ECO:0000313" key="8">
    <source>
        <dbReference type="Proteomes" id="UP000191153"/>
    </source>
</evidence>
<dbReference type="PROSITE" id="PS50928">
    <property type="entry name" value="ABC_TM1"/>
    <property type="match status" value="1"/>
</dbReference>
<protein>
    <submittedName>
        <fullName evidence="7">Putative spermidine/putrescine transport system permease protein</fullName>
    </submittedName>
</protein>
<keyword evidence="8" id="KW-1185">Reference proteome</keyword>
<dbReference type="PANTHER" id="PTHR43759">
    <property type="entry name" value="TREHALOSE TRANSPORT SYSTEM PERMEASE PROTEIN SUGA"/>
    <property type="match status" value="1"/>
</dbReference>
<reference evidence="7 8" key="1">
    <citation type="submission" date="2017-02" db="EMBL/GenBank/DDBJ databases">
        <authorList>
            <person name="Peterson S.W."/>
        </authorList>
    </citation>
    <scope>NUCLEOTIDE SEQUENCE [LARGE SCALE GENOMIC DNA]</scope>
    <source>
        <strain evidence="7 8">ATCC 700028</strain>
    </source>
</reference>
<keyword evidence="3 5" id="KW-1133">Transmembrane helix</keyword>
<keyword evidence="2 5" id="KW-0812">Transmembrane</keyword>
<dbReference type="Gene3D" id="1.10.3720.10">
    <property type="entry name" value="MetI-like"/>
    <property type="match status" value="1"/>
</dbReference>
<dbReference type="STRING" id="180163.SAMN02745174_00263"/>
<dbReference type="InterPro" id="IPR035906">
    <property type="entry name" value="MetI-like_sf"/>
</dbReference>
<organism evidence="7 8">
    <name type="scientific">Cetobacterium ceti</name>
    <dbReference type="NCBI Taxonomy" id="180163"/>
    <lineage>
        <taxon>Bacteria</taxon>
        <taxon>Fusobacteriati</taxon>
        <taxon>Fusobacteriota</taxon>
        <taxon>Fusobacteriia</taxon>
        <taxon>Fusobacteriales</taxon>
        <taxon>Fusobacteriaceae</taxon>
        <taxon>Cetobacterium</taxon>
    </lineage>
</organism>
<feature type="transmembrane region" description="Helical" evidence="5">
    <location>
        <begin position="110"/>
        <end position="134"/>
    </location>
</feature>
<accession>A0A1T4K2C6</accession>
<dbReference type="GO" id="GO:0055085">
    <property type="term" value="P:transmembrane transport"/>
    <property type="evidence" value="ECO:0007669"/>
    <property type="project" value="InterPro"/>
</dbReference>
<feature type="domain" description="ABC transmembrane type-1" evidence="6">
    <location>
        <begin position="62"/>
        <end position="278"/>
    </location>
</feature>
<evidence type="ECO:0000313" key="7">
    <source>
        <dbReference type="EMBL" id="SJZ36632.1"/>
    </source>
</evidence>
<evidence type="ECO:0000259" key="6">
    <source>
        <dbReference type="PROSITE" id="PS50928"/>
    </source>
</evidence>
<evidence type="ECO:0000256" key="2">
    <source>
        <dbReference type="ARBA" id="ARBA00022692"/>
    </source>
</evidence>
<feature type="transmembrane region" description="Helical" evidence="5">
    <location>
        <begin position="7"/>
        <end position="26"/>
    </location>
</feature>
<dbReference type="AlphaFoldDB" id="A0A1T4K2C6"/>
<evidence type="ECO:0000256" key="1">
    <source>
        <dbReference type="ARBA" id="ARBA00004141"/>
    </source>
</evidence>
<dbReference type="InterPro" id="IPR000515">
    <property type="entry name" value="MetI-like"/>
</dbReference>
<comment type="subcellular location">
    <subcellularLocation>
        <location evidence="1">Membrane</location>
        <topology evidence="1">Multi-pass membrane protein</topology>
    </subcellularLocation>
</comment>
<evidence type="ECO:0000256" key="4">
    <source>
        <dbReference type="ARBA" id="ARBA00023136"/>
    </source>
</evidence>
<feature type="transmembrane region" description="Helical" evidence="5">
    <location>
        <begin position="68"/>
        <end position="89"/>
    </location>
</feature>
<proteinExistence type="predicted"/>
<feature type="transmembrane region" description="Helical" evidence="5">
    <location>
        <begin position="261"/>
        <end position="282"/>
    </location>
</feature>
<feature type="transmembrane region" description="Helical" evidence="5">
    <location>
        <begin position="231"/>
        <end position="249"/>
    </location>
</feature>
<dbReference type="GO" id="GO:0016020">
    <property type="term" value="C:membrane"/>
    <property type="evidence" value="ECO:0007669"/>
    <property type="project" value="UniProtKB-SubCell"/>
</dbReference>
<name>A0A1T4K2C6_9FUSO</name>
<evidence type="ECO:0000256" key="5">
    <source>
        <dbReference type="SAM" id="Phobius"/>
    </source>
</evidence>
<keyword evidence="4 5" id="KW-0472">Membrane</keyword>
<dbReference type="EMBL" id="FUWX01000004">
    <property type="protein sequence ID" value="SJZ36632.1"/>
    <property type="molecule type" value="Genomic_DNA"/>
</dbReference>
<dbReference type="SUPFAM" id="SSF161098">
    <property type="entry name" value="MetI-like"/>
    <property type="match status" value="1"/>
</dbReference>
<dbReference type="CDD" id="cd06261">
    <property type="entry name" value="TM_PBP2"/>
    <property type="match status" value="1"/>
</dbReference>
<gene>
    <name evidence="7" type="ORF">SAMN02745174_00263</name>
</gene>
<dbReference type="Proteomes" id="UP000191153">
    <property type="component" value="Unassembled WGS sequence"/>
</dbReference>
<dbReference type="OrthoDB" id="9785836at2"/>
<dbReference type="PANTHER" id="PTHR43759:SF1">
    <property type="entry name" value="GLUCOSE IMPORT SYSTEM PERMEASE PROTEIN GLCT"/>
    <property type="match status" value="1"/>
</dbReference>
<dbReference type="RefSeq" id="WP_078692807.1">
    <property type="nucleotide sequence ID" value="NZ_FUWX01000004.1"/>
</dbReference>
<sequence>MEKYKKLVYTIPFVGFMCMFFLYGLYYGVSNSFGYKKIVGKSGFTLEYYKKVLESRGFYESLFFTSKIAIISGIIAVLISIFVMYIFYLNLKYKYVKSQLFQRVIESPLLVPYLIGAYIILIFFMQSGILSLFLEKIGIIDNYKRFPIITNDKFGVGIIITYVWKTVPFILMMGIPVIKRINTRWDSLGKIFNLSDFQFFKKILLPLLFPTLTISFFIILAYFFASFETPYILGVTYPESLAVYVFNIYSRGKLEDRSIVMVINIFISLISLGTGAIVYLIFKFFKKYDEKGWL</sequence>
<feature type="transmembrane region" description="Helical" evidence="5">
    <location>
        <begin position="154"/>
        <end position="178"/>
    </location>
</feature>